<reference evidence="5" key="1">
    <citation type="submission" date="2018-06" db="EMBL/GenBank/DDBJ databases">
        <authorList>
            <person name="Zhirakovskaya E."/>
        </authorList>
    </citation>
    <scope>NUCLEOTIDE SEQUENCE</scope>
</reference>
<keyword evidence="1" id="KW-0805">Transcription regulation</keyword>
<gene>
    <name evidence="5" type="ORF">MNBD_DELTA04-360</name>
</gene>
<keyword evidence="2" id="KW-0804">Transcription</keyword>
<name>A0A3B0VXJ4_9ZZZZ</name>
<dbReference type="Pfam" id="PF09278">
    <property type="entry name" value="MerR-DNA-bind"/>
    <property type="match status" value="1"/>
</dbReference>
<sequence length="130" mass="14281">QAKDLGFSLTEIKELLGLRNDPAATKADVKHCAEAKIRDIKQKIKDLSRILAALEPLTATCNGHGPVSECPILEALETDRNHHHHGDVSPGGGNIVDKDPVSGMEVKRVDQTMNREHLGRTVHFCSERCK</sequence>
<dbReference type="Gene3D" id="1.10.1660.10">
    <property type="match status" value="1"/>
</dbReference>
<dbReference type="PROSITE" id="PS50937">
    <property type="entry name" value="HTH_MERR_2"/>
    <property type="match status" value="1"/>
</dbReference>
<protein>
    <recommendedName>
        <fullName evidence="4">HTH merR-type domain-containing protein</fullName>
    </recommendedName>
</protein>
<feature type="domain" description="HTH merR-type" evidence="4">
    <location>
        <begin position="1"/>
        <end position="18"/>
    </location>
</feature>
<evidence type="ECO:0000256" key="3">
    <source>
        <dbReference type="SAM" id="MobiDB-lite"/>
    </source>
</evidence>
<dbReference type="EMBL" id="UOEY01000034">
    <property type="protein sequence ID" value="VAW36976.1"/>
    <property type="molecule type" value="Genomic_DNA"/>
</dbReference>
<dbReference type="InterPro" id="IPR009061">
    <property type="entry name" value="DNA-bd_dom_put_sf"/>
</dbReference>
<feature type="non-terminal residue" evidence="5">
    <location>
        <position position="1"/>
    </location>
</feature>
<evidence type="ECO:0000256" key="1">
    <source>
        <dbReference type="ARBA" id="ARBA00023015"/>
    </source>
</evidence>
<dbReference type="SUPFAM" id="SSF46955">
    <property type="entry name" value="Putative DNA-binding domain"/>
    <property type="match status" value="1"/>
</dbReference>
<accession>A0A3B0VXJ4</accession>
<organism evidence="5">
    <name type="scientific">hydrothermal vent metagenome</name>
    <dbReference type="NCBI Taxonomy" id="652676"/>
    <lineage>
        <taxon>unclassified sequences</taxon>
        <taxon>metagenomes</taxon>
        <taxon>ecological metagenomes</taxon>
    </lineage>
</organism>
<dbReference type="AlphaFoldDB" id="A0A3B0VXJ4"/>
<dbReference type="InterPro" id="IPR000551">
    <property type="entry name" value="MerR-type_HTH_dom"/>
</dbReference>
<dbReference type="GO" id="GO:0006355">
    <property type="term" value="P:regulation of DNA-templated transcription"/>
    <property type="evidence" value="ECO:0007669"/>
    <property type="project" value="InterPro"/>
</dbReference>
<dbReference type="GO" id="GO:0003677">
    <property type="term" value="F:DNA binding"/>
    <property type="evidence" value="ECO:0007669"/>
    <property type="project" value="InterPro"/>
</dbReference>
<proteinExistence type="predicted"/>
<dbReference type="InterPro" id="IPR015358">
    <property type="entry name" value="Tscrpt_reg_MerR_DNA-bd"/>
</dbReference>
<evidence type="ECO:0000313" key="5">
    <source>
        <dbReference type="EMBL" id="VAW36976.1"/>
    </source>
</evidence>
<feature type="region of interest" description="Disordered" evidence="3">
    <location>
        <begin position="81"/>
        <end position="100"/>
    </location>
</feature>
<evidence type="ECO:0000256" key="2">
    <source>
        <dbReference type="ARBA" id="ARBA00023163"/>
    </source>
</evidence>
<evidence type="ECO:0000259" key="4">
    <source>
        <dbReference type="PROSITE" id="PS50937"/>
    </source>
</evidence>